<feature type="compositionally biased region" description="Polar residues" evidence="1">
    <location>
        <begin position="398"/>
        <end position="441"/>
    </location>
</feature>
<comment type="caution">
    <text evidence="2">The sequence shown here is derived from an EMBL/GenBank/DDBJ whole genome shotgun (WGS) entry which is preliminary data.</text>
</comment>
<evidence type="ECO:0000313" key="3">
    <source>
        <dbReference type="Proteomes" id="UP001281761"/>
    </source>
</evidence>
<feature type="compositionally biased region" description="Polar residues" evidence="1">
    <location>
        <begin position="264"/>
        <end position="290"/>
    </location>
</feature>
<feature type="region of interest" description="Disordered" evidence="1">
    <location>
        <begin position="264"/>
        <end position="441"/>
    </location>
</feature>
<accession>A0ABQ9XPV8</accession>
<gene>
    <name evidence="2" type="ORF">BLNAU_10908</name>
</gene>
<feature type="compositionally biased region" description="Low complexity" evidence="1">
    <location>
        <begin position="348"/>
        <end position="397"/>
    </location>
</feature>
<evidence type="ECO:0000313" key="2">
    <source>
        <dbReference type="EMBL" id="KAK2954091.1"/>
    </source>
</evidence>
<protein>
    <recommendedName>
        <fullName evidence="4">U-box domain-containing protein</fullName>
    </recommendedName>
</protein>
<dbReference type="EMBL" id="JARBJD010000082">
    <property type="protein sequence ID" value="KAK2954091.1"/>
    <property type="molecule type" value="Genomic_DNA"/>
</dbReference>
<feature type="compositionally biased region" description="Polar residues" evidence="1">
    <location>
        <begin position="298"/>
        <end position="327"/>
    </location>
</feature>
<reference evidence="2 3" key="1">
    <citation type="journal article" date="2022" name="bioRxiv">
        <title>Genomics of Preaxostyla Flagellates Illuminates Evolutionary Transitions and the Path Towards Mitochondrial Loss.</title>
        <authorList>
            <person name="Novak L.V.F."/>
            <person name="Treitli S.C."/>
            <person name="Pyrih J."/>
            <person name="Halakuc P."/>
            <person name="Pipaliya S.V."/>
            <person name="Vacek V."/>
            <person name="Brzon O."/>
            <person name="Soukal P."/>
            <person name="Eme L."/>
            <person name="Dacks J.B."/>
            <person name="Karnkowska A."/>
            <person name="Elias M."/>
            <person name="Hampl V."/>
        </authorList>
    </citation>
    <scope>NUCLEOTIDE SEQUENCE [LARGE SCALE GENOMIC DNA]</scope>
    <source>
        <strain evidence="2">NAU3</strain>
        <tissue evidence="2">Gut</tissue>
    </source>
</reference>
<keyword evidence="3" id="KW-1185">Reference proteome</keyword>
<organism evidence="2 3">
    <name type="scientific">Blattamonas nauphoetae</name>
    <dbReference type="NCBI Taxonomy" id="2049346"/>
    <lineage>
        <taxon>Eukaryota</taxon>
        <taxon>Metamonada</taxon>
        <taxon>Preaxostyla</taxon>
        <taxon>Oxymonadida</taxon>
        <taxon>Blattamonas</taxon>
    </lineage>
</organism>
<sequence>MTHFEISFKQFLLHNPLDPLQSTKLIFRQRLEGQSITIFGILNKITPRELEFHILGIPGIQPEQFIFRVRPVHAQTFENLNLFVYRNEYSLTGTMRSLEIPTPQSGVYYNTETWPKITIDMDWNQNQSNLVTNITPSYVWEVCNSITPGRRDNRFDNFWKHCSFDIDGSHVRVLVKADNPLPPQYNQKYFSRITPVIHGNTVGNPLHLDLLIPNTQTGDSFVNAPTENSFYRYHVKPLWLKHDGYYFELVEYYEVTVPAQPLPQQRPWNELTQTPNHTNHPQNIPSQVNYSPPAPASQIPNSSYQQLSAQQNPQTPSHPYIPSQVNYSPPAPVSQPPSTAFQQPLPPQQNHLPPQQSQFQPQQNNFPPQQNHFTPQQSNFQQQSQFQPQQDHFPPQSNLGFHQTPPQTQPQAVLPQHSQQAQISPNPQMSAPQHISPQTPQIPKLSLDEQKAKGYICAYSNQRITTPVTLEGYPNEFYERDVITQYIRENGIHPKEFDTITETIIRPAPEKEAEIRAYFQAFPND</sequence>
<name>A0ABQ9XPV8_9EUKA</name>
<proteinExistence type="predicted"/>
<dbReference type="Proteomes" id="UP001281761">
    <property type="component" value="Unassembled WGS sequence"/>
</dbReference>
<evidence type="ECO:0008006" key="4">
    <source>
        <dbReference type="Google" id="ProtNLM"/>
    </source>
</evidence>
<evidence type="ECO:0000256" key="1">
    <source>
        <dbReference type="SAM" id="MobiDB-lite"/>
    </source>
</evidence>